<accession>A0A1I1NDC4</accession>
<dbReference type="RefSeq" id="WP_139199395.1">
    <property type="nucleotide sequence ID" value="NZ_FNZG01000001.1"/>
</dbReference>
<protein>
    <submittedName>
        <fullName evidence="1">Uncharacterized protein</fullName>
    </submittedName>
</protein>
<dbReference type="EMBL" id="FOLX01000001">
    <property type="protein sequence ID" value="SFC95629.1"/>
    <property type="molecule type" value="Genomic_DNA"/>
</dbReference>
<organism evidence="1 2">
    <name type="scientific">Pseudooceanicola nitratireducens</name>
    <dbReference type="NCBI Taxonomy" id="517719"/>
    <lineage>
        <taxon>Bacteria</taxon>
        <taxon>Pseudomonadati</taxon>
        <taxon>Pseudomonadota</taxon>
        <taxon>Alphaproteobacteria</taxon>
        <taxon>Rhodobacterales</taxon>
        <taxon>Paracoccaceae</taxon>
        <taxon>Pseudooceanicola</taxon>
    </lineage>
</organism>
<reference evidence="1 2" key="1">
    <citation type="submission" date="2016-10" db="EMBL/GenBank/DDBJ databases">
        <authorList>
            <person name="de Groot N.N."/>
        </authorList>
    </citation>
    <scope>NUCLEOTIDE SEQUENCE [LARGE SCALE GENOMIC DNA]</scope>
    <source>
        <strain evidence="1 2">DSM 29619</strain>
    </source>
</reference>
<dbReference type="Proteomes" id="UP000231644">
    <property type="component" value="Unassembled WGS sequence"/>
</dbReference>
<sequence length="226" mass="25567">MPKYSEDEENFQRAKRHAHSEISMLQNAVDGLRNATAPKETTYHWAALLRHFKNAYDAIVSAGKKHPSKRERGRGYRVENKRKNCAVLNYVFHSRNAAEHAEDHQYRKYANYDAERINVGGGALSFNSGATVIVSNCIFNGMPTDMVSGQANGKPYLAVRGNVPIDIERAGLRFDDVPSNHGDVIRAPKIPKSDERSREVFIGETATAFIINSYQEIFDEEFFDRD</sequence>
<gene>
    <name evidence="1" type="ORF">SAMN05421762_2916</name>
</gene>
<evidence type="ECO:0000313" key="1">
    <source>
        <dbReference type="EMBL" id="SFC95629.1"/>
    </source>
</evidence>
<evidence type="ECO:0000313" key="2">
    <source>
        <dbReference type="Proteomes" id="UP000231644"/>
    </source>
</evidence>
<dbReference type="STRING" id="517719.SAMN05421762_2916"/>
<name>A0A1I1NDC4_9RHOB</name>
<dbReference type="AlphaFoldDB" id="A0A1I1NDC4"/>
<proteinExistence type="predicted"/>
<keyword evidence="2" id="KW-1185">Reference proteome</keyword>